<dbReference type="PANTHER" id="PTHR10199">
    <property type="entry name" value="THROMBOSPONDIN"/>
    <property type="match status" value="1"/>
</dbReference>
<keyword evidence="2" id="KW-0106">Calcium</keyword>
<reference evidence="3 4" key="1">
    <citation type="journal article" date="2018" name="ISME J.">
        <title>Endosymbiont genomes yield clues of tubeworm success.</title>
        <authorList>
            <person name="Li Y."/>
            <person name="Liles M.R."/>
            <person name="Halanych K.M."/>
        </authorList>
    </citation>
    <scope>NUCLEOTIDE SEQUENCE [LARGE SCALE GENOMIC DNA]</scope>
    <source>
        <strain evidence="3">A1464</strain>
    </source>
</reference>
<comment type="caution">
    <text evidence="3">The sequence shown here is derived from an EMBL/GenBank/DDBJ whole genome shotgun (WGS) entry which is preliminary data.</text>
</comment>
<keyword evidence="1" id="KW-0732">Signal</keyword>
<organism evidence="3 4">
    <name type="scientific">endosymbiont of Galathealinum brachiosum</name>
    <dbReference type="NCBI Taxonomy" id="2200906"/>
    <lineage>
        <taxon>Bacteria</taxon>
        <taxon>Pseudomonadati</taxon>
        <taxon>Pseudomonadota</taxon>
        <taxon>Gammaproteobacteria</taxon>
        <taxon>sulfur-oxidizing symbionts</taxon>
    </lineage>
</organism>
<sequence length="310" mass="33624">MIGSTKIDGHLHDLLGINLGFDDVENLNHVSSALKIIVTEIMGSSDWGHVRFNADFDPDLNLDWYAGETDITLLQQKLSNKIDAMYDAPIPADYYLGMRDNSFDVFTEAWGVGILGEGCWSGSLIYSTISNSRCVYSGPYTGRLFGTLGLSDGSINDVTDARSLNTRTNENYAIWDLIVEHGSLDVDGDLVDYNEDNCPVIANSDQSDFDGNGTGDACEEDADKDGVPGLSDICPYTPQGELVNPDNGCSLNQLAPCEGPRGSDEKWRNHGQYVSTLSNYANEFVTIGLITSKEKGDIISSAARSSCGKK</sequence>
<dbReference type="EMBL" id="QFXC01000014">
    <property type="protein sequence ID" value="RDH80817.1"/>
    <property type="molecule type" value="Genomic_DNA"/>
</dbReference>
<evidence type="ECO:0000256" key="2">
    <source>
        <dbReference type="ARBA" id="ARBA00022837"/>
    </source>
</evidence>
<dbReference type="GO" id="GO:0005509">
    <property type="term" value="F:calcium ion binding"/>
    <property type="evidence" value="ECO:0007669"/>
    <property type="project" value="InterPro"/>
</dbReference>
<dbReference type="InterPro" id="IPR028974">
    <property type="entry name" value="TSP_type-3_rpt"/>
</dbReference>
<dbReference type="GO" id="GO:0007155">
    <property type="term" value="P:cell adhesion"/>
    <property type="evidence" value="ECO:0007669"/>
    <property type="project" value="InterPro"/>
</dbReference>
<proteinExistence type="predicted"/>
<dbReference type="InterPro" id="IPR003367">
    <property type="entry name" value="Thrombospondin_3-like_rpt"/>
</dbReference>
<dbReference type="Gene3D" id="4.10.1080.10">
    <property type="entry name" value="TSP type-3 repeat"/>
    <property type="match status" value="1"/>
</dbReference>
<evidence type="ECO:0000313" key="4">
    <source>
        <dbReference type="Proteomes" id="UP000254266"/>
    </source>
</evidence>
<gene>
    <name evidence="3" type="ORF">DIZ80_16795</name>
</gene>
<evidence type="ECO:0000256" key="1">
    <source>
        <dbReference type="ARBA" id="ARBA00022729"/>
    </source>
</evidence>
<dbReference type="SUPFAM" id="SSF103647">
    <property type="entry name" value="TSP type-3 repeat"/>
    <property type="match status" value="1"/>
</dbReference>
<name>A0A370D953_9GAMM</name>
<evidence type="ECO:0000313" key="3">
    <source>
        <dbReference type="EMBL" id="RDH80817.1"/>
    </source>
</evidence>
<dbReference type="PANTHER" id="PTHR10199:SF100">
    <property type="entry name" value="THROMBOSPONDIN, ISOFORM A"/>
    <property type="match status" value="1"/>
</dbReference>
<keyword evidence="4" id="KW-1185">Reference proteome</keyword>
<dbReference type="AlphaFoldDB" id="A0A370D953"/>
<accession>A0A370D953</accession>
<protein>
    <submittedName>
        <fullName evidence="3">Uncharacterized protein</fullName>
    </submittedName>
</protein>
<dbReference type="Proteomes" id="UP000254266">
    <property type="component" value="Unassembled WGS sequence"/>
</dbReference>
<dbReference type="Pfam" id="PF02412">
    <property type="entry name" value="TSP_3"/>
    <property type="match status" value="2"/>
</dbReference>